<evidence type="ECO:0000313" key="8">
    <source>
        <dbReference type="EMBL" id="KAJ4834680.1"/>
    </source>
</evidence>
<dbReference type="PANTHER" id="PTHR48048:SF94">
    <property type="entry name" value="GLYCOSYLTRANSFERASE"/>
    <property type="match status" value="1"/>
</dbReference>
<dbReference type="InterPro" id="IPR002213">
    <property type="entry name" value="UDP_glucos_trans"/>
</dbReference>
<evidence type="ECO:0000256" key="7">
    <source>
        <dbReference type="RuleBase" id="RU362057"/>
    </source>
</evidence>
<gene>
    <name evidence="8" type="ORF">Tsubulata_003577</name>
</gene>
<dbReference type="EC" id="2.4.1.-" evidence="7"/>
<evidence type="ECO:0000256" key="1">
    <source>
        <dbReference type="ARBA" id="ARBA00004935"/>
    </source>
</evidence>
<reference evidence="8" key="2">
    <citation type="journal article" date="2023" name="Plants (Basel)">
        <title>Annotation of the Turnera subulata (Passifloraceae) Draft Genome Reveals the S-Locus Evolved after the Divergence of Turneroideae from Passifloroideae in a Stepwise Manner.</title>
        <authorList>
            <person name="Henning P.M."/>
            <person name="Roalson E.H."/>
            <person name="Mir W."/>
            <person name="McCubbin A.G."/>
            <person name="Shore J.S."/>
        </authorList>
    </citation>
    <scope>NUCLEOTIDE SEQUENCE</scope>
    <source>
        <strain evidence="8">F60SS</strain>
    </source>
</reference>
<proteinExistence type="inferred from homology"/>
<dbReference type="SUPFAM" id="SSF53756">
    <property type="entry name" value="UDP-Glycosyltransferase/glycogen phosphorylase"/>
    <property type="match status" value="1"/>
</dbReference>
<accession>A0A9Q0FQ71</accession>
<reference evidence="8" key="1">
    <citation type="submission" date="2022-02" db="EMBL/GenBank/DDBJ databases">
        <authorList>
            <person name="Henning P.M."/>
            <person name="McCubbin A.G."/>
            <person name="Shore J.S."/>
        </authorList>
    </citation>
    <scope>NUCLEOTIDE SEQUENCE</scope>
    <source>
        <strain evidence="8">F60SS</strain>
        <tissue evidence="8">Leaves</tissue>
    </source>
</reference>
<evidence type="ECO:0000256" key="2">
    <source>
        <dbReference type="ARBA" id="ARBA00009995"/>
    </source>
</evidence>
<dbReference type="PANTHER" id="PTHR48048">
    <property type="entry name" value="GLYCOSYLTRANSFERASE"/>
    <property type="match status" value="1"/>
</dbReference>
<evidence type="ECO:0000256" key="6">
    <source>
        <dbReference type="RuleBase" id="RU003718"/>
    </source>
</evidence>
<comment type="similarity">
    <text evidence="2 6">Belongs to the UDP-glycosyltransferase family.</text>
</comment>
<evidence type="ECO:0000256" key="4">
    <source>
        <dbReference type="ARBA" id="ARBA00022679"/>
    </source>
</evidence>
<dbReference type="FunFam" id="3.40.50.2000:FF:000056">
    <property type="entry name" value="Glycosyltransferase"/>
    <property type="match status" value="1"/>
</dbReference>
<dbReference type="Gene3D" id="3.40.50.2000">
    <property type="entry name" value="Glycogen Phosphorylase B"/>
    <property type="match status" value="2"/>
</dbReference>
<organism evidence="8 9">
    <name type="scientific">Turnera subulata</name>
    <dbReference type="NCBI Taxonomy" id="218843"/>
    <lineage>
        <taxon>Eukaryota</taxon>
        <taxon>Viridiplantae</taxon>
        <taxon>Streptophyta</taxon>
        <taxon>Embryophyta</taxon>
        <taxon>Tracheophyta</taxon>
        <taxon>Spermatophyta</taxon>
        <taxon>Magnoliopsida</taxon>
        <taxon>eudicotyledons</taxon>
        <taxon>Gunneridae</taxon>
        <taxon>Pentapetalae</taxon>
        <taxon>rosids</taxon>
        <taxon>fabids</taxon>
        <taxon>Malpighiales</taxon>
        <taxon>Passifloraceae</taxon>
        <taxon>Turnera</taxon>
    </lineage>
</organism>
<sequence>MKSSELIFVPAPGAGHIVSILEFARRMLDQDEHLLITVLVMKFPYIPYSDAYAKSLTASQPRIQLISLPDVDPPPSELYTTSVEAYIWDFIERQVPHVQDIVTNIISSRSNTGTVRVAGLVLDLFCVPMIDVADEFGLPSFIFLTCNAGFLGLMMYFSYNVGHAIPEFGMSDPELSLPGFANPVPPRVFPGALFNKHGGCAAYVNIGKRFKDAKAILVNTCAELEPHAIEYFLNDGGKTPQVYPVGPVLHLKAQPNSSLDAARWNEIKRWLDQQPESSVVFLCFGSGGSFDAPQVKEIALGLEQSEQKFLWSMRVPPSSDFKNPEEMLPQGFLERIQGRGMICGWAAQVEVLAHKAIGGFVSHCGWNSILESLWHGVPIATFPIYAEQQLNAFEMVKELALAVELKMDYRMDGDLVKADEVARAVRCVMQSDSQVRKKVKAKGELARKAVMDGGSSFTSLARFVKDVVASSS</sequence>
<dbReference type="InterPro" id="IPR050481">
    <property type="entry name" value="UDP-glycosyltransf_plant"/>
</dbReference>
<dbReference type="Pfam" id="PF00201">
    <property type="entry name" value="UDPGT"/>
    <property type="match status" value="1"/>
</dbReference>
<dbReference type="InterPro" id="IPR035595">
    <property type="entry name" value="UDP_glycos_trans_CS"/>
</dbReference>
<comment type="catalytic activity">
    <reaction evidence="5">
        <text>an anthocyanidin + UDP-alpha-D-glucose + H(+) = an anthocyanidin 3-O-beta-D-glucoside + UDP</text>
        <dbReference type="Rhea" id="RHEA:20093"/>
        <dbReference type="ChEBI" id="CHEBI:15378"/>
        <dbReference type="ChEBI" id="CHEBI:16307"/>
        <dbReference type="ChEBI" id="CHEBI:58223"/>
        <dbReference type="ChEBI" id="CHEBI:58885"/>
        <dbReference type="ChEBI" id="CHEBI:143576"/>
        <dbReference type="EC" id="2.4.1.115"/>
    </reaction>
</comment>
<dbReference type="GO" id="GO:0047213">
    <property type="term" value="F:anthocyanidin 3-O-glucosyltransferase activity"/>
    <property type="evidence" value="ECO:0007669"/>
    <property type="project" value="UniProtKB-EC"/>
</dbReference>
<name>A0A9Q0FQ71_9ROSI</name>
<keyword evidence="9" id="KW-1185">Reference proteome</keyword>
<comment type="pathway">
    <text evidence="1">Pigment biosynthesis; anthocyanin biosynthesis.</text>
</comment>
<dbReference type="OrthoDB" id="5835829at2759"/>
<protein>
    <recommendedName>
        <fullName evidence="7">Glycosyltransferase</fullName>
        <ecNumber evidence="7">2.4.1.-</ecNumber>
    </recommendedName>
</protein>
<evidence type="ECO:0000256" key="3">
    <source>
        <dbReference type="ARBA" id="ARBA00022676"/>
    </source>
</evidence>
<dbReference type="CDD" id="cd03784">
    <property type="entry name" value="GT1_Gtf-like"/>
    <property type="match status" value="1"/>
</dbReference>
<dbReference type="AlphaFoldDB" id="A0A9Q0FQ71"/>
<keyword evidence="3 6" id="KW-0328">Glycosyltransferase</keyword>
<dbReference type="PROSITE" id="PS00375">
    <property type="entry name" value="UDPGT"/>
    <property type="match status" value="1"/>
</dbReference>
<dbReference type="Proteomes" id="UP001141552">
    <property type="component" value="Unassembled WGS sequence"/>
</dbReference>
<keyword evidence="4 6" id="KW-0808">Transferase</keyword>
<dbReference type="FunFam" id="3.40.50.2000:FF:000080">
    <property type="entry name" value="Glycosyltransferase"/>
    <property type="match status" value="1"/>
</dbReference>
<evidence type="ECO:0000313" key="9">
    <source>
        <dbReference type="Proteomes" id="UP001141552"/>
    </source>
</evidence>
<comment type="caution">
    <text evidence="8">The sequence shown here is derived from an EMBL/GenBank/DDBJ whole genome shotgun (WGS) entry which is preliminary data.</text>
</comment>
<evidence type="ECO:0000256" key="5">
    <source>
        <dbReference type="ARBA" id="ARBA00047606"/>
    </source>
</evidence>
<dbReference type="EMBL" id="JAKUCV010004638">
    <property type="protein sequence ID" value="KAJ4834680.1"/>
    <property type="molecule type" value="Genomic_DNA"/>
</dbReference>